<gene>
    <name evidence="2" type="ORF">IGS68_32740</name>
</gene>
<dbReference type="PROSITE" id="PS51318">
    <property type="entry name" value="TAT"/>
    <property type="match status" value="1"/>
</dbReference>
<dbReference type="RefSeq" id="WP_201082946.1">
    <property type="nucleotide sequence ID" value="NZ_CP067422.1"/>
</dbReference>
<keyword evidence="3" id="KW-1185">Reference proteome</keyword>
<dbReference type="InterPro" id="IPR012312">
    <property type="entry name" value="Hemerythrin-like"/>
</dbReference>
<dbReference type="PANTHER" id="PTHR35585">
    <property type="entry name" value="HHE DOMAIN PROTEIN (AFU_ORTHOLOGUE AFUA_4G00730)"/>
    <property type="match status" value="1"/>
</dbReference>
<name>A0ABX7BGX2_9PROT</name>
<evidence type="ECO:0000259" key="1">
    <source>
        <dbReference type="Pfam" id="PF01814"/>
    </source>
</evidence>
<geneLocation type="plasmid" evidence="2 3">
    <name>pTT6-2</name>
</geneLocation>
<dbReference type="EMBL" id="CP067422">
    <property type="protein sequence ID" value="QQP93395.1"/>
    <property type="molecule type" value="Genomic_DNA"/>
</dbReference>
<keyword evidence="2" id="KW-0614">Plasmid</keyword>
<sequence length="191" mass="21859">MRRDADWISMRGLLAFAGGAAAALIASRLLPPVVAQAAGTARASAGRDAFDALARDHRIILSLLDRMEHSPDRAVFDRTQLLLRLKHRLAAHAMAEEDVVYPLLHDRAQAVEHTRQLYSEHAEMKMHLYALEQIPKDDPRWRTRAGELRRLIEHHVDQEEEVDFPKLRQVMDQRETARMSGEVHREKALLL</sequence>
<protein>
    <submittedName>
        <fullName evidence="2">Hemerythrin domain-containing protein</fullName>
    </submittedName>
</protein>
<accession>A0ABX7BGX2</accession>
<dbReference type="InterPro" id="IPR006311">
    <property type="entry name" value="TAT_signal"/>
</dbReference>
<dbReference type="Gene3D" id="1.20.120.520">
    <property type="entry name" value="nmb1532 protein domain like"/>
    <property type="match status" value="1"/>
</dbReference>
<feature type="domain" description="Hemerythrin-like" evidence="1">
    <location>
        <begin position="49"/>
        <end position="167"/>
    </location>
</feature>
<evidence type="ECO:0000313" key="3">
    <source>
        <dbReference type="Proteomes" id="UP000595197"/>
    </source>
</evidence>
<dbReference type="PANTHER" id="PTHR35585:SF1">
    <property type="entry name" value="HHE DOMAIN PROTEIN (AFU_ORTHOLOGUE AFUA_4G00730)"/>
    <property type="match status" value="1"/>
</dbReference>
<dbReference type="Pfam" id="PF01814">
    <property type="entry name" value="Hemerythrin"/>
    <property type="match status" value="1"/>
</dbReference>
<reference evidence="2" key="1">
    <citation type="submission" date="2021-02" db="EMBL/GenBank/DDBJ databases">
        <title>Skermanella TT6 skin isolate.</title>
        <authorList>
            <person name="Lee K."/>
            <person name="Ganzorig M."/>
        </authorList>
    </citation>
    <scope>NUCLEOTIDE SEQUENCE</scope>
    <source>
        <strain evidence="2">TT6</strain>
    </source>
</reference>
<evidence type="ECO:0000313" key="2">
    <source>
        <dbReference type="EMBL" id="QQP93395.1"/>
    </source>
</evidence>
<dbReference type="Proteomes" id="UP000595197">
    <property type="component" value="Plasmid pTT6-2"/>
</dbReference>
<organism evidence="2 3">
    <name type="scientific">Skermanella cutis</name>
    <dbReference type="NCBI Taxonomy" id="2775420"/>
    <lineage>
        <taxon>Bacteria</taxon>
        <taxon>Pseudomonadati</taxon>
        <taxon>Pseudomonadota</taxon>
        <taxon>Alphaproteobacteria</taxon>
        <taxon>Rhodospirillales</taxon>
        <taxon>Azospirillaceae</taxon>
        <taxon>Skermanella</taxon>
    </lineage>
</organism>
<proteinExistence type="predicted"/>